<proteinExistence type="predicted"/>
<evidence type="ECO:0000313" key="1">
    <source>
        <dbReference type="EMBL" id="EXX69772.1"/>
    </source>
</evidence>
<organism evidence="1 2">
    <name type="scientific">Rhizophagus irregularis (strain DAOM 197198w)</name>
    <name type="common">Glomus intraradices</name>
    <dbReference type="NCBI Taxonomy" id="1432141"/>
    <lineage>
        <taxon>Eukaryota</taxon>
        <taxon>Fungi</taxon>
        <taxon>Fungi incertae sedis</taxon>
        <taxon>Mucoromycota</taxon>
        <taxon>Glomeromycotina</taxon>
        <taxon>Glomeromycetes</taxon>
        <taxon>Glomerales</taxon>
        <taxon>Glomeraceae</taxon>
        <taxon>Rhizophagus</taxon>
    </lineage>
</organism>
<name>A0A015JJV8_RHIIW</name>
<accession>A0A015JJV8</accession>
<gene>
    <name evidence="1" type="ORF">RirG_093110</name>
</gene>
<comment type="caution">
    <text evidence="1">The sequence shown here is derived from an EMBL/GenBank/DDBJ whole genome shotgun (WGS) entry which is preliminary data.</text>
</comment>
<dbReference type="HOGENOM" id="CLU_132427_0_0_1"/>
<dbReference type="Proteomes" id="UP000022910">
    <property type="component" value="Unassembled WGS sequence"/>
</dbReference>
<dbReference type="EMBL" id="JEMT01016782">
    <property type="protein sequence ID" value="EXX69772.1"/>
    <property type="molecule type" value="Genomic_DNA"/>
</dbReference>
<protein>
    <submittedName>
        <fullName evidence="1">Uncharacterized protein</fullName>
    </submittedName>
</protein>
<dbReference type="AlphaFoldDB" id="A0A015JJV8"/>
<sequence length="125" mass="14209">MEEDYRIFMEKSTIQKYLQSRYSGTKEVQLYHHPAQIRLAAVRRNEMNEHIDEHYCLALVKGVKSFASAFSQDVVLISQNDKAKVPLGIAIVGKTFKTLQTANEPVSVSDYDFPKGAKGPRTIYI</sequence>
<keyword evidence="2" id="KW-1185">Reference proteome</keyword>
<evidence type="ECO:0000313" key="2">
    <source>
        <dbReference type="Proteomes" id="UP000022910"/>
    </source>
</evidence>
<reference evidence="1 2" key="1">
    <citation type="submission" date="2014-02" db="EMBL/GenBank/DDBJ databases">
        <title>Single nucleus genome sequencing reveals high similarity among nuclei of an endomycorrhizal fungus.</title>
        <authorList>
            <person name="Lin K."/>
            <person name="Geurts R."/>
            <person name="Zhang Z."/>
            <person name="Limpens E."/>
            <person name="Saunders D.G."/>
            <person name="Mu D."/>
            <person name="Pang E."/>
            <person name="Cao H."/>
            <person name="Cha H."/>
            <person name="Lin T."/>
            <person name="Zhou Q."/>
            <person name="Shang Y."/>
            <person name="Li Y."/>
            <person name="Ivanov S."/>
            <person name="Sharma T."/>
            <person name="Velzen R.V."/>
            <person name="Ruijter N.D."/>
            <person name="Aanen D.K."/>
            <person name="Win J."/>
            <person name="Kamoun S."/>
            <person name="Bisseling T."/>
            <person name="Huang S."/>
        </authorList>
    </citation>
    <scope>NUCLEOTIDE SEQUENCE [LARGE SCALE GENOMIC DNA]</scope>
    <source>
        <strain evidence="2">DAOM197198w</strain>
    </source>
</reference>